<dbReference type="GO" id="GO:0016887">
    <property type="term" value="F:ATP hydrolysis activity"/>
    <property type="evidence" value="ECO:0007669"/>
    <property type="project" value="InterPro"/>
</dbReference>
<comment type="subcellular location">
    <subcellularLocation>
        <location evidence="1">Cell membrane</location>
        <topology evidence="1">Multi-pass membrane protein</topology>
    </subcellularLocation>
</comment>
<dbReference type="InterPro" id="IPR003439">
    <property type="entry name" value="ABC_transporter-like_ATP-bd"/>
</dbReference>
<dbReference type="PANTHER" id="PTHR43394:SF1">
    <property type="entry name" value="ATP-BINDING CASSETTE SUB-FAMILY B MEMBER 10, MITOCHONDRIAL"/>
    <property type="match status" value="1"/>
</dbReference>
<feature type="transmembrane region" description="Helical" evidence="10">
    <location>
        <begin position="52"/>
        <end position="70"/>
    </location>
</feature>
<dbReference type="GO" id="GO:0005524">
    <property type="term" value="F:ATP binding"/>
    <property type="evidence" value="ECO:0007669"/>
    <property type="project" value="UniProtKB-KW"/>
</dbReference>
<reference evidence="13 14" key="1">
    <citation type="submission" date="2020-08" db="EMBL/GenBank/DDBJ databases">
        <title>Cohnella phylogeny.</title>
        <authorList>
            <person name="Dunlap C."/>
        </authorList>
    </citation>
    <scope>NUCLEOTIDE SEQUENCE [LARGE SCALE GENOMIC DNA]</scope>
    <source>
        <strain evidence="13 14">DSM 28246</strain>
    </source>
</reference>
<keyword evidence="7 10" id="KW-1133">Transmembrane helix</keyword>
<keyword evidence="4 10" id="KW-0812">Transmembrane</keyword>
<evidence type="ECO:0000256" key="2">
    <source>
        <dbReference type="ARBA" id="ARBA00022448"/>
    </source>
</evidence>
<organism evidence="13 14">
    <name type="scientific">Cohnella nanjingensis</name>
    <dbReference type="NCBI Taxonomy" id="1387779"/>
    <lineage>
        <taxon>Bacteria</taxon>
        <taxon>Bacillati</taxon>
        <taxon>Bacillota</taxon>
        <taxon>Bacilli</taxon>
        <taxon>Bacillales</taxon>
        <taxon>Paenibacillaceae</taxon>
        <taxon>Cohnella</taxon>
    </lineage>
</organism>
<evidence type="ECO:0000256" key="8">
    <source>
        <dbReference type="ARBA" id="ARBA00023136"/>
    </source>
</evidence>
<dbReference type="Pfam" id="PF00005">
    <property type="entry name" value="ABC_tran"/>
    <property type="match status" value="1"/>
</dbReference>
<dbReference type="Proteomes" id="UP000547209">
    <property type="component" value="Unassembled WGS sequence"/>
</dbReference>
<keyword evidence="3" id="KW-1003">Cell membrane</keyword>
<feature type="transmembrane region" description="Helical" evidence="10">
    <location>
        <begin position="236"/>
        <end position="258"/>
    </location>
</feature>
<dbReference type="AlphaFoldDB" id="A0A7X0RS89"/>
<dbReference type="InterPro" id="IPR003593">
    <property type="entry name" value="AAA+_ATPase"/>
</dbReference>
<dbReference type="FunFam" id="3.40.50.300:FF:000221">
    <property type="entry name" value="Multidrug ABC transporter ATP-binding protein"/>
    <property type="match status" value="1"/>
</dbReference>
<dbReference type="GO" id="GO:0015421">
    <property type="term" value="F:ABC-type oligopeptide transporter activity"/>
    <property type="evidence" value="ECO:0007669"/>
    <property type="project" value="TreeGrafter"/>
</dbReference>
<evidence type="ECO:0000256" key="10">
    <source>
        <dbReference type="SAM" id="Phobius"/>
    </source>
</evidence>
<gene>
    <name evidence="13" type="ORF">H7C19_18730</name>
</gene>
<dbReference type="Gene3D" id="3.40.50.300">
    <property type="entry name" value="P-loop containing nucleotide triphosphate hydrolases"/>
    <property type="match status" value="1"/>
</dbReference>
<evidence type="ECO:0000256" key="6">
    <source>
        <dbReference type="ARBA" id="ARBA00022840"/>
    </source>
</evidence>
<dbReference type="SUPFAM" id="SSF52540">
    <property type="entry name" value="P-loop containing nucleoside triphosphate hydrolases"/>
    <property type="match status" value="1"/>
</dbReference>
<dbReference type="InterPro" id="IPR036640">
    <property type="entry name" value="ABC1_TM_sf"/>
</dbReference>
<evidence type="ECO:0000313" key="13">
    <source>
        <dbReference type="EMBL" id="MBB6672722.1"/>
    </source>
</evidence>
<proteinExistence type="predicted"/>
<keyword evidence="2" id="KW-0813">Transport</keyword>
<dbReference type="SMART" id="SM00382">
    <property type="entry name" value="AAA"/>
    <property type="match status" value="1"/>
</dbReference>
<comment type="caution">
    <text evidence="13">The sequence shown here is derived from an EMBL/GenBank/DDBJ whole genome shotgun (WGS) entry which is preliminary data.</text>
</comment>
<dbReference type="InterPro" id="IPR039421">
    <property type="entry name" value="Type_1_exporter"/>
</dbReference>
<dbReference type="PANTHER" id="PTHR43394">
    <property type="entry name" value="ATP-DEPENDENT PERMEASE MDL1, MITOCHONDRIAL"/>
    <property type="match status" value="1"/>
</dbReference>
<feature type="transmembrane region" description="Helical" evidence="10">
    <location>
        <begin position="157"/>
        <end position="181"/>
    </location>
</feature>
<dbReference type="SUPFAM" id="SSF90123">
    <property type="entry name" value="ABC transporter transmembrane region"/>
    <property type="match status" value="1"/>
</dbReference>
<accession>A0A7X0RS89</accession>
<dbReference type="GO" id="GO:0005886">
    <property type="term" value="C:plasma membrane"/>
    <property type="evidence" value="ECO:0007669"/>
    <property type="project" value="UniProtKB-SubCell"/>
</dbReference>
<evidence type="ECO:0000256" key="5">
    <source>
        <dbReference type="ARBA" id="ARBA00022741"/>
    </source>
</evidence>
<evidence type="ECO:0000256" key="9">
    <source>
        <dbReference type="SAM" id="MobiDB-lite"/>
    </source>
</evidence>
<sequence length="590" mass="64185">MRYMTKYIRKYGFSFVIAFLLVSGEAVCDLLLPTLMAHMIDQGVSAGDMNVVLRYGGWMLLITGFGALSASGRNIVSSHVSQRFGAELRGDLFRKIQSLPFANVNRFDRASLVTRLTNDITQVQNFVNGMMRIFAKAPLLCIGGLIMAVRLNPHLSVVLAIVVPLVAALIALNMKVGFPLFMKVQRSLDRLNGIMREYLSGVRVVKAFNRFAYETDKFERVNEAYQRQSITTMRSMAPFSPAITLTVNLGIVAVVWLGGIRVNAGHMQVGHIIAFVNYMTQILFSLMTISMVFNMFVRAKASTGRIVEVFAEESAMTWDASAPTPGAEPTADPSEAPRPRIAFEGVGFSYDGPDGEPVLKDIAFACRPGETIGIIGSTGAGKSTLVGLIPRFYDATRGTVRIDGADVRRLNPEAIRERVAIVPQQTVLFSGTIADNIRWGSERATGREIEAAARAASAHGFVTALPEGYEAKLGQGGINLSGGQKQRLSIARALVRQPDILILDDCTSALDAVTEAAIKDALKSYEGRLTCLLIAQRISSVIDADQIVVMDDGEIAGIGTHASLLRECRVYQEIYRSQMGQEAMTNATGP</sequence>
<keyword evidence="6 13" id="KW-0067">ATP-binding</keyword>
<evidence type="ECO:0000313" key="14">
    <source>
        <dbReference type="Proteomes" id="UP000547209"/>
    </source>
</evidence>
<dbReference type="CDD" id="cd18548">
    <property type="entry name" value="ABC_6TM_Tm287_like"/>
    <property type="match status" value="1"/>
</dbReference>
<name>A0A7X0RS89_9BACL</name>
<dbReference type="InterPro" id="IPR017871">
    <property type="entry name" value="ABC_transporter-like_CS"/>
</dbReference>
<protein>
    <submittedName>
        <fullName evidence="13">ABC transporter ATP-binding protein</fullName>
    </submittedName>
</protein>
<evidence type="ECO:0000256" key="4">
    <source>
        <dbReference type="ARBA" id="ARBA00022692"/>
    </source>
</evidence>
<evidence type="ECO:0000259" key="12">
    <source>
        <dbReference type="PROSITE" id="PS50929"/>
    </source>
</evidence>
<keyword evidence="14" id="KW-1185">Reference proteome</keyword>
<feature type="transmembrane region" description="Helical" evidence="10">
    <location>
        <begin position="133"/>
        <end position="151"/>
    </location>
</feature>
<evidence type="ECO:0000259" key="11">
    <source>
        <dbReference type="PROSITE" id="PS50893"/>
    </source>
</evidence>
<evidence type="ECO:0000256" key="1">
    <source>
        <dbReference type="ARBA" id="ARBA00004651"/>
    </source>
</evidence>
<feature type="region of interest" description="Disordered" evidence="9">
    <location>
        <begin position="319"/>
        <end position="338"/>
    </location>
</feature>
<dbReference type="InterPro" id="IPR011527">
    <property type="entry name" value="ABC1_TM_dom"/>
</dbReference>
<dbReference type="EMBL" id="JACJVP010000030">
    <property type="protein sequence ID" value="MBB6672722.1"/>
    <property type="molecule type" value="Genomic_DNA"/>
</dbReference>
<keyword evidence="8 10" id="KW-0472">Membrane</keyword>
<dbReference type="PROSITE" id="PS50929">
    <property type="entry name" value="ABC_TM1F"/>
    <property type="match status" value="1"/>
</dbReference>
<dbReference type="InterPro" id="IPR027417">
    <property type="entry name" value="P-loop_NTPase"/>
</dbReference>
<evidence type="ECO:0000256" key="7">
    <source>
        <dbReference type="ARBA" id="ARBA00022989"/>
    </source>
</evidence>
<feature type="domain" description="ABC transporter" evidence="11">
    <location>
        <begin position="341"/>
        <end position="577"/>
    </location>
</feature>
<keyword evidence="5" id="KW-0547">Nucleotide-binding</keyword>
<dbReference type="PROSITE" id="PS00211">
    <property type="entry name" value="ABC_TRANSPORTER_1"/>
    <property type="match status" value="1"/>
</dbReference>
<dbReference type="Pfam" id="PF00664">
    <property type="entry name" value="ABC_membrane"/>
    <property type="match status" value="1"/>
</dbReference>
<dbReference type="Gene3D" id="1.20.1560.10">
    <property type="entry name" value="ABC transporter type 1, transmembrane domain"/>
    <property type="match status" value="1"/>
</dbReference>
<feature type="domain" description="ABC transmembrane type-1" evidence="12">
    <location>
        <begin position="16"/>
        <end position="298"/>
    </location>
</feature>
<dbReference type="RefSeq" id="WP_185670575.1">
    <property type="nucleotide sequence ID" value="NZ_JACJVP010000030.1"/>
</dbReference>
<dbReference type="PROSITE" id="PS50893">
    <property type="entry name" value="ABC_TRANSPORTER_2"/>
    <property type="match status" value="1"/>
</dbReference>
<feature type="transmembrane region" description="Helical" evidence="10">
    <location>
        <begin position="278"/>
        <end position="297"/>
    </location>
</feature>
<evidence type="ECO:0000256" key="3">
    <source>
        <dbReference type="ARBA" id="ARBA00022475"/>
    </source>
</evidence>